<evidence type="ECO:0000313" key="5">
    <source>
        <dbReference type="EMBL" id="EAX95788.1"/>
    </source>
</evidence>
<dbReference type="InterPro" id="IPR059120">
    <property type="entry name" value="Cullin-like_AB"/>
</dbReference>
<dbReference type="FunFam" id="3.30.230.130:FF:000052">
    <property type="entry name" value="Cullin family protein"/>
    <property type="match status" value="1"/>
</dbReference>
<dbReference type="InterPro" id="IPR045093">
    <property type="entry name" value="Cullin"/>
</dbReference>
<dbReference type="Pfam" id="PF00888">
    <property type="entry name" value="Cullin"/>
    <property type="match status" value="2"/>
</dbReference>
<evidence type="ECO:0000256" key="3">
    <source>
        <dbReference type="RuleBase" id="RU003829"/>
    </source>
</evidence>
<comment type="similarity">
    <text evidence="1 2 3">Belongs to the cullin family.</text>
</comment>
<dbReference type="Proteomes" id="UP000001542">
    <property type="component" value="Unassembled WGS sequence"/>
</dbReference>
<dbReference type="GO" id="GO:0031625">
    <property type="term" value="F:ubiquitin protein ligase binding"/>
    <property type="evidence" value="ECO:0000318"/>
    <property type="project" value="GO_Central"/>
</dbReference>
<dbReference type="PROSITE" id="PS50069">
    <property type="entry name" value="CULLIN_2"/>
    <property type="match status" value="1"/>
</dbReference>
<evidence type="ECO:0000313" key="6">
    <source>
        <dbReference type="Proteomes" id="UP000001542"/>
    </source>
</evidence>
<dbReference type="InterPro" id="IPR001373">
    <property type="entry name" value="Cullin_N"/>
</dbReference>
<dbReference type="VEuPathDB" id="TrichDB:TVAGG3_0427820"/>
<dbReference type="eggNOG" id="KOG2167">
    <property type="taxonomic scope" value="Eukaryota"/>
</dbReference>
<dbReference type="FunFam" id="1.10.10.10:FF:001239">
    <property type="entry name" value="Cullin family protein"/>
    <property type="match status" value="1"/>
</dbReference>
<dbReference type="GO" id="GO:0006511">
    <property type="term" value="P:ubiquitin-dependent protein catabolic process"/>
    <property type="evidence" value="ECO:0007669"/>
    <property type="project" value="InterPro"/>
</dbReference>
<dbReference type="GO" id="GO:0031461">
    <property type="term" value="C:cullin-RING ubiquitin ligase complex"/>
    <property type="evidence" value="ECO:0000318"/>
    <property type="project" value="GO_Central"/>
</dbReference>
<dbReference type="OrthoDB" id="27073at2759"/>
<dbReference type="KEGG" id="tva:4753550"/>
<dbReference type="InterPro" id="IPR036388">
    <property type="entry name" value="WH-like_DNA-bd_sf"/>
</dbReference>
<proteinExistence type="inferred from homology"/>
<protein>
    <submittedName>
        <fullName evidence="5">Cullin family protein</fullName>
    </submittedName>
</protein>
<dbReference type="InterPro" id="IPR036390">
    <property type="entry name" value="WH_DNA-bd_sf"/>
</dbReference>
<dbReference type="Pfam" id="PF26557">
    <property type="entry name" value="Cullin_AB"/>
    <property type="match status" value="1"/>
</dbReference>
<gene>
    <name evidence="5" type="ORF">TVAG_354000</name>
</gene>
<dbReference type="SUPFAM" id="SSF46785">
    <property type="entry name" value="Winged helix' DNA-binding domain"/>
    <property type="match status" value="1"/>
</dbReference>
<dbReference type="AlphaFoldDB" id="A2FH20"/>
<dbReference type="Gene3D" id="1.20.1310.10">
    <property type="entry name" value="Cullin Repeats"/>
    <property type="match status" value="1"/>
</dbReference>
<dbReference type="STRING" id="5722.A2FH20"/>
<dbReference type="Gene3D" id="1.10.10.10">
    <property type="entry name" value="Winged helix-like DNA-binding domain superfamily/Winged helix DNA-binding domain"/>
    <property type="match status" value="1"/>
</dbReference>
<evidence type="ECO:0000259" key="4">
    <source>
        <dbReference type="PROSITE" id="PS50069"/>
    </source>
</evidence>
<dbReference type="InParanoid" id="A2FH20"/>
<dbReference type="PANTHER" id="PTHR11932">
    <property type="entry name" value="CULLIN"/>
    <property type="match status" value="1"/>
</dbReference>
<dbReference type="InterPro" id="IPR016159">
    <property type="entry name" value="Cullin_repeat-like_dom_sf"/>
</dbReference>
<feature type="domain" description="Cullin family profile" evidence="4">
    <location>
        <begin position="401"/>
        <end position="591"/>
    </location>
</feature>
<reference evidence="5" key="1">
    <citation type="submission" date="2006-10" db="EMBL/GenBank/DDBJ databases">
        <authorList>
            <person name="Amadeo P."/>
            <person name="Zhao Q."/>
            <person name="Wortman J."/>
            <person name="Fraser-Liggett C."/>
            <person name="Carlton J."/>
        </authorList>
    </citation>
    <scope>NUCLEOTIDE SEQUENCE</scope>
    <source>
        <strain evidence="5">G3</strain>
    </source>
</reference>
<dbReference type="InterPro" id="IPR036317">
    <property type="entry name" value="Cullin_homology_sf"/>
</dbReference>
<dbReference type="RefSeq" id="XP_001308718.1">
    <property type="nucleotide sequence ID" value="XM_001308717.1"/>
</dbReference>
<evidence type="ECO:0000256" key="1">
    <source>
        <dbReference type="ARBA" id="ARBA00006019"/>
    </source>
</evidence>
<dbReference type="EMBL" id="DS113788">
    <property type="protein sequence ID" value="EAX95788.1"/>
    <property type="molecule type" value="Genomic_DNA"/>
</dbReference>
<accession>A2FH20</accession>
<name>A2FH20_TRIV3</name>
<dbReference type="SUPFAM" id="SSF74788">
    <property type="entry name" value="Cullin repeat-like"/>
    <property type="match status" value="1"/>
</dbReference>
<dbReference type="InterPro" id="IPR016158">
    <property type="entry name" value="Cullin_homology"/>
</dbReference>
<dbReference type="FunFam" id="1.20.1310.10:FF:000114">
    <property type="match status" value="1"/>
</dbReference>
<dbReference type="GO" id="GO:0016567">
    <property type="term" value="P:protein ubiquitination"/>
    <property type="evidence" value="ECO:0000318"/>
    <property type="project" value="GO_Central"/>
</dbReference>
<keyword evidence="6" id="KW-1185">Reference proteome</keyword>
<dbReference type="SMR" id="A2FH20"/>
<dbReference type="SMART" id="SM00182">
    <property type="entry name" value="CULLIN"/>
    <property type="match status" value="1"/>
</dbReference>
<organism evidence="5 6">
    <name type="scientific">Trichomonas vaginalis (strain ATCC PRA-98 / G3)</name>
    <dbReference type="NCBI Taxonomy" id="412133"/>
    <lineage>
        <taxon>Eukaryota</taxon>
        <taxon>Metamonada</taxon>
        <taxon>Parabasalia</taxon>
        <taxon>Trichomonadida</taxon>
        <taxon>Trichomonadidae</taxon>
        <taxon>Trichomonas</taxon>
    </lineage>
</organism>
<reference evidence="5" key="2">
    <citation type="journal article" date="2007" name="Science">
        <title>Draft genome sequence of the sexually transmitted pathogen Trichomonas vaginalis.</title>
        <authorList>
            <person name="Carlton J.M."/>
            <person name="Hirt R.P."/>
            <person name="Silva J.C."/>
            <person name="Delcher A.L."/>
            <person name="Schatz M."/>
            <person name="Zhao Q."/>
            <person name="Wortman J.R."/>
            <person name="Bidwell S.L."/>
            <person name="Alsmark U.C.M."/>
            <person name="Besteiro S."/>
            <person name="Sicheritz-Ponten T."/>
            <person name="Noel C.J."/>
            <person name="Dacks J.B."/>
            <person name="Foster P.G."/>
            <person name="Simillion C."/>
            <person name="Van de Peer Y."/>
            <person name="Miranda-Saavedra D."/>
            <person name="Barton G.J."/>
            <person name="Westrop G.D."/>
            <person name="Mueller S."/>
            <person name="Dessi D."/>
            <person name="Fiori P.L."/>
            <person name="Ren Q."/>
            <person name="Paulsen I."/>
            <person name="Zhang H."/>
            <person name="Bastida-Corcuera F.D."/>
            <person name="Simoes-Barbosa A."/>
            <person name="Brown M.T."/>
            <person name="Hayes R.D."/>
            <person name="Mukherjee M."/>
            <person name="Okumura C.Y."/>
            <person name="Schneider R."/>
            <person name="Smith A.J."/>
            <person name="Vanacova S."/>
            <person name="Villalvazo M."/>
            <person name="Haas B.J."/>
            <person name="Pertea M."/>
            <person name="Feldblyum T.V."/>
            <person name="Utterback T.R."/>
            <person name="Shu C.L."/>
            <person name="Osoegawa K."/>
            <person name="de Jong P.J."/>
            <person name="Hrdy I."/>
            <person name="Horvathova L."/>
            <person name="Zubacova Z."/>
            <person name="Dolezal P."/>
            <person name="Malik S.B."/>
            <person name="Logsdon J.M. Jr."/>
            <person name="Henze K."/>
            <person name="Gupta A."/>
            <person name="Wang C.C."/>
            <person name="Dunne R.L."/>
            <person name="Upcroft J.A."/>
            <person name="Upcroft P."/>
            <person name="White O."/>
            <person name="Salzberg S.L."/>
            <person name="Tang P."/>
            <person name="Chiu C.-H."/>
            <person name="Lee Y.-S."/>
            <person name="Embley T.M."/>
            <person name="Coombs G.H."/>
            <person name="Mottram J.C."/>
            <person name="Tachezy J."/>
            <person name="Fraser-Liggett C.M."/>
            <person name="Johnson P.J."/>
        </authorList>
    </citation>
    <scope>NUCLEOTIDE SEQUENCE [LARGE SCALE GENOMIC DNA]</scope>
    <source>
        <strain evidence="5">G3</strain>
    </source>
</reference>
<sequence>MRTKQLRAPLHDEFEIPNIAHITRGFAVKSMRPPNLIKAPFEIPEITKFANYQDQFQDAITHCLTLDQVGFQVQKIARISQSLSLSKDCAEAHEFISKQIIEFAKSIPTEISNCRTYEEIGQFWEKIQSKLSITTLSFSYLCVKSLGLRTYRDIFLEALRNEYTQNHELFETVANIIIEAYNESRNDCSSEKLKIHFIFLNDTGLFDTLFIEMLINSVLSIITPVIKESLNNGISSYLHQAQELSIREEKLASPLLTQTQLRKLTSSVNTAIFTSNLNNFVAGGLHELVTNNDKESISICAHFSTATNTTSTFTQDLARVFEEEVSKCFEKEDPIPDIINLYKALSSFNAAAFGTSSARVLTSGFERGFKVDDENTARKLELSIHKCFPLQVCDISPYYGLFKMLRCKDTFQSYHSLYLNRRSLECKPEQLENDKKFADNLRESCGTRYTEPIDQTFADINLSSSLKKKFFGKIPNSPVKSIFSPLILKREQWPTIEPITGIVPADIKQCMDDFETYFKVECRGKSIQWTMQLTKVSLECKGFSNLTELTCSGVVALVLLSIASGNDSVEKIIENTKLTEKDIQNAIAKMSQRKNGKVLLKPLALNPEASVEGGKLDVFYYVPATTSSSAKIPVNYDKQIEAAIMKILKEKQTLEKEELKGEVSKYLPFKFEDKDFDLRIKALDAQAYIKVDPSGKIHYIP</sequence>
<dbReference type="Gene3D" id="3.30.230.130">
    <property type="entry name" value="Cullin, Chain C, Domain 2"/>
    <property type="match status" value="1"/>
</dbReference>
<evidence type="ECO:0000256" key="2">
    <source>
        <dbReference type="PROSITE-ProRule" id="PRU00330"/>
    </source>
</evidence>
<dbReference type="SUPFAM" id="SSF75632">
    <property type="entry name" value="Cullin homology domain"/>
    <property type="match status" value="1"/>
</dbReference>
<dbReference type="FunCoup" id="A2FH20">
    <property type="interactions" value="1035"/>
</dbReference>
<dbReference type="VEuPathDB" id="TrichDB:TVAG_354000"/>